<evidence type="ECO:0000313" key="2">
    <source>
        <dbReference type="Proteomes" id="UP000436822"/>
    </source>
</evidence>
<evidence type="ECO:0000313" key="1">
    <source>
        <dbReference type="EMBL" id="GFE64739.1"/>
    </source>
</evidence>
<gene>
    <name evidence="1" type="ORF">KIN_18130</name>
</gene>
<protein>
    <submittedName>
        <fullName evidence="1">Uncharacterized protein</fullName>
    </submittedName>
</protein>
<dbReference type="EMBL" id="BLJE01000002">
    <property type="protein sequence ID" value="GFE64739.1"/>
    <property type="molecule type" value="Genomic_DNA"/>
</dbReference>
<proteinExistence type="predicted"/>
<comment type="caution">
    <text evidence="1">The sequence shown here is derived from an EMBL/GenBank/DDBJ whole genome shotgun (WGS) entry which is preliminary data.</text>
</comment>
<accession>A0A6N6JH76</accession>
<organism evidence="1 2">
    <name type="scientific">Litoreibacter roseus</name>
    <dbReference type="NCBI Taxonomy" id="2601869"/>
    <lineage>
        <taxon>Bacteria</taxon>
        <taxon>Pseudomonadati</taxon>
        <taxon>Pseudomonadota</taxon>
        <taxon>Alphaproteobacteria</taxon>
        <taxon>Rhodobacterales</taxon>
        <taxon>Roseobacteraceae</taxon>
        <taxon>Litoreibacter</taxon>
    </lineage>
</organism>
<dbReference type="Proteomes" id="UP000436822">
    <property type="component" value="Unassembled WGS sequence"/>
</dbReference>
<sequence>MGHVGVEYAQRFRIAKQKKFLGEPDDWVHGSDLQRELYDAPLLPGVNRNLTSRSGLHRASERLT</sequence>
<reference evidence="1 2" key="1">
    <citation type="submission" date="2019-12" db="EMBL/GenBank/DDBJ databases">
        <title>Litoreibacter badius sp. nov., a novel bacteriochlorophyll a-containing bacterium in the genus Litoreibacter.</title>
        <authorList>
            <person name="Kanamuro M."/>
            <person name="Takabe Y."/>
            <person name="Mori K."/>
            <person name="Takaichi S."/>
            <person name="Hanada S."/>
        </authorList>
    </citation>
    <scope>NUCLEOTIDE SEQUENCE [LARGE SCALE GENOMIC DNA]</scope>
    <source>
        <strain evidence="1 2">K6</strain>
    </source>
</reference>
<name>A0A6N6JH76_9RHOB</name>
<keyword evidence="2" id="KW-1185">Reference proteome</keyword>
<dbReference type="AlphaFoldDB" id="A0A6N6JH76"/>